<dbReference type="Gene3D" id="1.25.40.990">
    <property type="match status" value="1"/>
</dbReference>
<evidence type="ECO:0000259" key="1">
    <source>
        <dbReference type="Pfam" id="PF03399"/>
    </source>
</evidence>
<dbReference type="GO" id="GO:0006406">
    <property type="term" value="P:mRNA export from nucleus"/>
    <property type="evidence" value="ECO:0007669"/>
    <property type="project" value="TreeGrafter"/>
</dbReference>
<proteinExistence type="predicted"/>
<dbReference type="InterPro" id="IPR045107">
    <property type="entry name" value="SAC3/GANP/THP3"/>
</dbReference>
<dbReference type="GO" id="GO:0070390">
    <property type="term" value="C:transcription export complex 2"/>
    <property type="evidence" value="ECO:0007669"/>
    <property type="project" value="TreeGrafter"/>
</dbReference>
<dbReference type="Pfam" id="PF03399">
    <property type="entry name" value="SAC3_GANP"/>
    <property type="match status" value="1"/>
</dbReference>
<name>A0A915E2U7_9BILA</name>
<dbReference type="Proteomes" id="UP000887574">
    <property type="component" value="Unplaced"/>
</dbReference>
<accession>A0A915E2U7</accession>
<dbReference type="PANTHER" id="PTHR12436:SF3">
    <property type="entry name" value="GERMINAL-CENTER ASSOCIATED NUCLEAR PROTEIN"/>
    <property type="match status" value="1"/>
</dbReference>
<keyword evidence="2" id="KW-1185">Reference proteome</keyword>
<dbReference type="GO" id="GO:0005737">
    <property type="term" value="C:cytoplasm"/>
    <property type="evidence" value="ECO:0007669"/>
    <property type="project" value="TreeGrafter"/>
</dbReference>
<dbReference type="WBParaSite" id="jg25605">
    <property type="protein sequence ID" value="jg25605"/>
    <property type="gene ID" value="jg25605"/>
</dbReference>
<dbReference type="InterPro" id="IPR005062">
    <property type="entry name" value="SAC3/GANP/THP3_conserved"/>
</dbReference>
<reference evidence="3" key="1">
    <citation type="submission" date="2022-11" db="UniProtKB">
        <authorList>
            <consortium name="WormBaseParasite"/>
        </authorList>
    </citation>
    <scope>IDENTIFICATION</scope>
</reference>
<dbReference type="PANTHER" id="PTHR12436">
    <property type="entry name" value="80 KDA MCM3-ASSOCIATED PROTEIN"/>
    <property type="match status" value="1"/>
</dbReference>
<feature type="domain" description="SAC3/GANP/THP3 conserved" evidence="1">
    <location>
        <begin position="1"/>
        <end position="291"/>
    </location>
</feature>
<organism evidence="2 3">
    <name type="scientific">Ditylenchus dipsaci</name>
    <dbReference type="NCBI Taxonomy" id="166011"/>
    <lineage>
        <taxon>Eukaryota</taxon>
        <taxon>Metazoa</taxon>
        <taxon>Ecdysozoa</taxon>
        <taxon>Nematoda</taxon>
        <taxon>Chromadorea</taxon>
        <taxon>Rhabditida</taxon>
        <taxon>Tylenchina</taxon>
        <taxon>Tylenchomorpha</taxon>
        <taxon>Sphaerularioidea</taxon>
        <taxon>Anguinidae</taxon>
        <taxon>Anguininae</taxon>
        <taxon>Ditylenchus</taxon>
    </lineage>
</organism>
<evidence type="ECO:0000313" key="3">
    <source>
        <dbReference type="WBParaSite" id="jg25605"/>
    </source>
</evidence>
<dbReference type="AlphaFoldDB" id="A0A915E2U7"/>
<sequence length="314" mass="36857">MCSAREQDYRQNNGLIHQMETVDPWVNPPTNKGKRPKYIANVELMVKEYSRSAADKVIKASDVRPFAVLRKSVEYLIDNVANQILTDSRAKWPIIYSFVVDRLRAVRQDITVQDLPPEKTLILIEKMIPFYLMAQERCENDINFGKQQYYDSKLHMNEVEECFSKWKDIADDFEICSEKLKATYLLHYCNRVDILCQFLWWKNDFKDSAFAGRIFSILMAFRLNNFVAFFRLFDQLDKDLRTALWPFVEGMRVNGLNVCSLAYNSPNVKLPEEVLRKWLAFPAKKDLYDTLAASFKNMDLNDDKFIKFSVAQTK</sequence>
<protein>
    <submittedName>
        <fullName evidence="3">SAC3/GANP/THP3 conserved domain-containing protein</fullName>
    </submittedName>
</protein>
<evidence type="ECO:0000313" key="2">
    <source>
        <dbReference type="Proteomes" id="UP000887574"/>
    </source>
</evidence>